<dbReference type="Proteomes" id="UP000000467">
    <property type="component" value="Chromosome"/>
</dbReference>
<keyword evidence="1" id="KW-0472">Membrane</keyword>
<dbReference type="HOGENOM" id="CLU_1136598_0_0_9"/>
<dbReference type="Pfam" id="PF16258">
    <property type="entry name" value="DUF4912"/>
    <property type="match status" value="1"/>
</dbReference>
<dbReference type="STRING" id="1089553.Tph_c09160"/>
<evidence type="ECO:0000313" key="3">
    <source>
        <dbReference type="Proteomes" id="UP000000467"/>
    </source>
</evidence>
<protein>
    <recommendedName>
        <fullName evidence="4">DUF4912 domain-containing protein</fullName>
    </recommendedName>
</protein>
<evidence type="ECO:0000313" key="2">
    <source>
        <dbReference type="EMBL" id="AFV11146.1"/>
    </source>
</evidence>
<keyword evidence="1" id="KW-0812">Transmembrane</keyword>
<dbReference type="eggNOG" id="COG3330">
    <property type="taxonomic scope" value="Bacteria"/>
</dbReference>
<feature type="transmembrane region" description="Helical" evidence="1">
    <location>
        <begin position="6"/>
        <end position="23"/>
    </location>
</feature>
<dbReference type="KEGG" id="tpz:Tph_c09160"/>
<organism evidence="2 3">
    <name type="scientific">Thermacetogenium phaeum (strain ATCC BAA-254 / DSM 26808 / PB)</name>
    <dbReference type="NCBI Taxonomy" id="1089553"/>
    <lineage>
        <taxon>Bacteria</taxon>
        <taxon>Bacillati</taxon>
        <taxon>Bacillota</taxon>
        <taxon>Clostridia</taxon>
        <taxon>Thermoanaerobacterales</taxon>
        <taxon>Thermoanaerobacteraceae</taxon>
        <taxon>Thermacetogenium</taxon>
    </lineage>
</organism>
<reference evidence="2 3" key="1">
    <citation type="journal article" date="2012" name="BMC Genomics">
        <title>Genome-guided analysis of physiological and morphological traits of the fermentative acetate oxidizer Thermacetogenium phaeum.</title>
        <authorList>
            <person name="Oehler D."/>
            <person name="Poehlein A."/>
            <person name="Leimbach A."/>
            <person name="Muller N."/>
            <person name="Daniel R."/>
            <person name="Gottschalk G."/>
            <person name="Schink B."/>
        </authorList>
    </citation>
    <scope>NUCLEOTIDE SEQUENCE [LARGE SCALE GENOMIC DNA]</scope>
    <source>
        <strain evidence="3">ATCC BAA-254 / DSM 26808 / PB</strain>
    </source>
</reference>
<dbReference type="AlphaFoldDB" id="K4LDQ0"/>
<sequence>MVLLDLLLLFLALLFVGGLVWMSRKKIAKIKRSGVRKGIGARTNILHKVAMEAAEEVMPESHWISPPEEKSAEKKVTLPEIPFSYGDTRIVAMARDPYWLFAYWEIGEAFKDEIRRRYGAQAWDSARLVLKVYDATNLYFYESRQAMEIAIDKFANNWYIYTGQPNHSYLVELGGVLPDGTYFLIARSDIVTTPRDDVSEVVNLEWLLPTEYEKVLYGRFAGAGPGSPGFLKEMAHKEAARKREAYISSPLNW</sequence>
<proteinExistence type="predicted"/>
<keyword evidence="1" id="KW-1133">Transmembrane helix</keyword>
<dbReference type="InterPro" id="IPR032585">
    <property type="entry name" value="DUF4912"/>
</dbReference>
<gene>
    <name evidence="2" type="ordered locus">Tph_c09160</name>
</gene>
<evidence type="ECO:0008006" key="4">
    <source>
        <dbReference type="Google" id="ProtNLM"/>
    </source>
</evidence>
<name>K4LDQ0_THEPS</name>
<evidence type="ECO:0000256" key="1">
    <source>
        <dbReference type="SAM" id="Phobius"/>
    </source>
</evidence>
<keyword evidence="3" id="KW-1185">Reference proteome</keyword>
<dbReference type="EMBL" id="CP003732">
    <property type="protein sequence ID" value="AFV11146.1"/>
    <property type="molecule type" value="Genomic_DNA"/>
</dbReference>
<accession>K4LDQ0</accession>